<proteinExistence type="predicted"/>
<dbReference type="Proteomes" id="UP000094385">
    <property type="component" value="Unassembled WGS sequence"/>
</dbReference>
<gene>
    <name evidence="1" type="ORF">LIPSTDRAFT_113447</name>
</gene>
<dbReference type="OrthoDB" id="10408804at2759"/>
<dbReference type="EMBL" id="KV454300">
    <property type="protein sequence ID" value="ODQ70629.1"/>
    <property type="molecule type" value="Genomic_DNA"/>
</dbReference>
<keyword evidence="2" id="KW-1185">Reference proteome</keyword>
<reference evidence="1 2" key="1">
    <citation type="journal article" date="2016" name="Proc. Natl. Acad. Sci. U.S.A.">
        <title>Comparative genomics of biotechnologically important yeasts.</title>
        <authorList>
            <person name="Riley R."/>
            <person name="Haridas S."/>
            <person name="Wolfe K.H."/>
            <person name="Lopes M.R."/>
            <person name="Hittinger C.T."/>
            <person name="Goeker M."/>
            <person name="Salamov A.A."/>
            <person name="Wisecaver J.H."/>
            <person name="Long T.M."/>
            <person name="Calvey C.H."/>
            <person name="Aerts A.L."/>
            <person name="Barry K.W."/>
            <person name="Choi C."/>
            <person name="Clum A."/>
            <person name="Coughlan A.Y."/>
            <person name="Deshpande S."/>
            <person name="Douglass A.P."/>
            <person name="Hanson S.J."/>
            <person name="Klenk H.-P."/>
            <person name="LaButti K.M."/>
            <person name="Lapidus A."/>
            <person name="Lindquist E.A."/>
            <person name="Lipzen A.M."/>
            <person name="Meier-Kolthoff J.P."/>
            <person name="Ohm R.A."/>
            <person name="Otillar R.P."/>
            <person name="Pangilinan J.L."/>
            <person name="Peng Y."/>
            <person name="Rokas A."/>
            <person name="Rosa C.A."/>
            <person name="Scheuner C."/>
            <person name="Sibirny A.A."/>
            <person name="Slot J.C."/>
            <person name="Stielow J.B."/>
            <person name="Sun H."/>
            <person name="Kurtzman C.P."/>
            <person name="Blackwell M."/>
            <person name="Grigoriev I.V."/>
            <person name="Jeffries T.W."/>
        </authorList>
    </citation>
    <scope>NUCLEOTIDE SEQUENCE [LARGE SCALE GENOMIC DNA]</scope>
    <source>
        <strain evidence="1 2">NRRL Y-11557</strain>
    </source>
</reference>
<evidence type="ECO:0000313" key="2">
    <source>
        <dbReference type="Proteomes" id="UP000094385"/>
    </source>
</evidence>
<accession>A0A1E3PYU8</accession>
<organism evidence="1 2">
    <name type="scientific">Lipomyces starkeyi NRRL Y-11557</name>
    <dbReference type="NCBI Taxonomy" id="675824"/>
    <lineage>
        <taxon>Eukaryota</taxon>
        <taxon>Fungi</taxon>
        <taxon>Dikarya</taxon>
        <taxon>Ascomycota</taxon>
        <taxon>Saccharomycotina</taxon>
        <taxon>Lipomycetes</taxon>
        <taxon>Lipomycetales</taxon>
        <taxon>Lipomycetaceae</taxon>
        <taxon>Lipomyces</taxon>
    </lineage>
</organism>
<evidence type="ECO:0000313" key="1">
    <source>
        <dbReference type="EMBL" id="ODQ70629.1"/>
    </source>
</evidence>
<protein>
    <submittedName>
        <fullName evidence="1">Uncharacterized protein</fullName>
    </submittedName>
</protein>
<dbReference type="AlphaFoldDB" id="A0A1E3PYU8"/>
<sequence>MDVLSMPPASDDVSSWVCFDDYPSPATPAEDLINPSFFSSSLSTNGLLDGSTSILCADDADSKTVHPLDLSVDWQSKANLSFQDDDLSNGFILNDSQSFQMPKIYNDIRVSSPADLLLANAAATQSVATSNFATMAAVALAQQQQKQFLQFPGAFDFTRLTSQDLANALGLGVDLTGAMRPQKRMRMASDISSFSDMSSVSSSSNSSELSTPMSSPSLAYSPGNPLFVSRVLAAFDDDDGCRSAVQRNSLATASCAAKAERVADSAT</sequence>
<name>A0A1E3PYU8_LIPST</name>